<gene>
    <name evidence="2" type="ORF">FHU41_000364</name>
</gene>
<reference evidence="2 3" key="1">
    <citation type="submission" date="2020-07" db="EMBL/GenBank/DDBJ databases">
        <title>Sequencing the genomes of 1000 actinobacteria strains.</title>
        <authorList>
            <person name="Klenk H.-P."/>
        </authorList>
    </citation>
    <scope>NUCLEOTIDE SEQUENCE [LARGE SCALE GENOMIC DNA]</scope>
    <source>
        <strain evidence="2 3">DSM 102047</strain>
    </source>
</reference>
<name>A0A7Y9S3Z5_9MICC</name>
<keyword evidence="3" id="KW-1185">Reference proteome</keyword>
<feature type="transmembrane region" description="Helical" evidence="1">
    <location>
        <begin position="32"/>
        <end position="54"/>
    </location>
</feature>
<evidence type="ECO:0000256" key="1">
    <source>
        <dbReference type="SAM" id="Phobius"/>
    </source>
</evidence>
<proteinExistence type="predicted"/>
<feature type="transmembrane region" description="Helical" evidence="1">
    <location>
        <begin position="66"/>
        <end position="96"/>
    </location>
</feature>
<accession>A0A7Y9S3Z5</accession>
<protein>
    <submittedName>
        <fullName evidence="2">Putative membrane protein</fullName>
    </submittedName>
</protein>
<dbReference type="AlphaFoldDB" id="A0A7Y9S3Z5"/>
<dbReference type="Proteomes" id="UP000521748">
    <property type="component" value="Unassembled WGS sequence"/>
</dbReference>
<evidence type="ECO:0000313" key="3">
    <source>
        <dbReference type="Proteomes" id="UP000521748"/>
    </source>
</evidence>
<comment type="caution">
    <text evidence="2">The sequence shown here is derived from an EMBL/GenBank/DDBJ whole genome shotgun (WGS) entry which is preliminary data.</text>
</comment>
<sequence length="110" mass="11244">MSDAPGQPPVNYNAPNGNYPPAPGGDFPGKTLGIVGLVCAILFSVVGLIISIIANNQSKKAGFKNTPAFVGIIIGIITTVLGIIGIIVSIATLASISTQLNNTNYVFLGF</sequence>
<evidence type="ECO:0000313" key="2">
    <source>
        <dbReference type="EMBL" id="NYE94143.1"/>
    </source>
</evidence>
<dbReference type="EMBL" id="JACBYQ010000001">
    <property type="protein sequence ID" value="NYE94143.1"/>
    <property type="molecule type" value="Genomic_DNA"/>
</dbReference>
<organism evidence="2 3">
    <name type="scientific">Psychromicrobium silvestre</name>
    <dbReference type="NCBI Taxonomy" id="1645614"/>
    <lineage>
        <taxon>Bacteria</taxon>
        <taxon>Bacillati</taxon>
        <taxon>Actinomycetota</taxon>
        <taxon>Actinomycetes</taxon>
        <taxon>Micrococcales</taxon>
        <taxon>Micrococcaceae</taxon>
        <taxon>Psychromicrobium</taxon>
    </lineage>
</organism>
<keyword evidence="1" id="KW-0472">Membrane</keyword>
<dbReference type="RefSeq" id="WP_179387946.1">
    <property type="nucleotide sequence ID" value="NZ_JACBYQ010000001.1"/>
</dbReference>
<keyword evidence="1" id="KW-1133">Transmembrane helix</keyword>
<keyword evidence="1" id="KW-0812">Transmembrane</keyword>